<gene>
    <name evidence="2" type="ORF">LECACI_7A008439</name>
</gene>
<feature type="region of interest" description="Disordered" evidence="1">
    <location>
        <begin position="119"/>
        <end position="318"/>
    </location>
</feature>
<name>A0AAI8Z6I7_9PEZI</name>
<feature type="compositionally biased region" description="Low complexity" evidence="1">
    <location>
        <begin position="94"/>
        <end position="106"/>
    </location>
</feature>
<feature type="compositionally biased region" description="Polar residues" evidence="1">
    <location>
        <begin position="146"/>
        <end position="156"/>
    </location>
</feature>
<reference evidence="2" key="1">
    <citation type="submission" date="2023-11" db="EMBL/GenBank/DDBJ databases">
        <authorList>
            <person name="Alioto T."/>
            <person name="Alioto T."/>
            <person name="Gomez Garrido J."/>
        </authorList>
    </citation>
    <scope>NUCLEOTIDE SEQUENCE</scope>
</reference>
<evidence type="ECO:0000313" key="2">
    <source>
        <dbReference type="EMBL" id="CAK4033281.1"/>
    </source>
</evidence>
<keyword evidence="3" id="KW-1185">Reference proteome</keyword>
<dbReference type="EMBL" id="CAVMBE010000082">
    <property type="protein sequence ID" value="CAK4033281.1"/>
    <property type="molecule type" value="Genomic_DNA"/>
</dbReference>
<sequence>MVPKYSEDNNVKLYLSARTKHLEEKARWIQNGSRPEGSTAVDTNALLLASLEQRLREEHGYDNDSIAKLKDHHRLEYKESLAHRPIVQGPGRPPSSSAPEAPSGFGTLSNASVRKAVLQTPPSGRPLPLREHHDESAATPSGHDGSLSNARPSSAQAFRRQIQLEQARHTPTRSARPRRVLSVPARSGQRQSSLGKNSPKRVDNIPKSFEEAPSPAATSEPRSFRLADSRPQHPEIRHGSADDDEAPADSNRTSIQSSAFYGQQSPDFGYPNLSGITDVPQDQLSNDADLQDEDFQDKDDEGGDDEQTDVQEHEEDEEEIFDLPLQEIFASIMGPCNITCDFVTDHSWILPALLVILGLSIVHSLRPAIGIAAGCTNQSASLSSFVQAYKDLPMTPFTAARLATSAPDAVAGICASDDIIHGFVTNTALLGSSYRNAMLGRIDELGSGCPHPKHVHAFALSSDGSKTAHRKTTRLDVPLTQQSKLIEDLKTLGQKVRELQVLDDEMWKLKFAEVKVWRGFEKEFVEPLLLRQQQQQRDQHEDGEKIRDVLQINFILRYLLHTCRAAGLEQEGGFIRRWVYQLVLASPLLPSTASNVAKWEEANIKAFTAWQSLISETVRIWTKRQQLIRNAETASQECTFRKKSALNTLTGSGQFNLAGDANEKNPNDAALREYFTTTFPKACISPFSDDDRHHYEDKKWAIEIVNLEMYGRQYQDSLLRCGAFDQVELGHNKGLKGILGTAKMAEEMQIKEIRRRTGENKRWGDVLGIGRD</sequence>
<accession>A0AAI8Z6I7</accession>
<dbReference type="Proteomes" id="UP001296104">
    <property type="component" value="Unassembled WGS sequence"/>
</dbReference>
<feature type="compositionally biased region" description="Basic and acidic residues" evidence="1">
    <location>
        <begin position="200"/>
        <end position="210"/>
    </location>
</feature>
<organism evidence="2 3">
    <name type="scientific">Lecanosticta acicola</name>
    <dbReference type="NCBI Taxonomy" id="111012"/>
    <lineage>
        <taxon>Eukaryota</taxon>
        <taxon>Fungi</taxon>
        <taxon>Dikarya</taxon>
        <taxon>Ascomycota</taxon>
        <taxon>Pezizomycotina</taxon>
        <taxon>Dothideomycetes</taxon>
        <taxon>Dothideomycetidae</taxon>
        <taxon>Mycosphaerellales</taxon>
        <taxon>Mycosphaerellaceae</taxon>
        <taxon>Lecanosticta</taxon>
    </lineage>
</organism>
<evidence type="ECO:0000313" key="3">
    <source>
        <dbReference type="Proteomes" id="UP001296104"/>
    </source>
</evidence>
<feature type="compositionally biased region" description="Acidic residues" evidence="1">
    <location>
        <begin position="289"/>
        <end position="318"/>
    </location>
</feature>
<dbReference type="AlphaFoldDB" id="A0AAI8Z6I7"/>
<protein>
    <submittedName>
        <fullName evidence="2">Uncharacterized protein</fullName>
    </submittedName>
</protein>
<proteinExistence type="predicted"/>
<evidence type="ECO:0000256" key="1">
    <source>
        <dbReference type="SAM" id="MobiDB-lite"/>
    </source>
</evidence>
<feature type="compositionally biased region" description="Basic and acidic residues" evidence="1">
    <location>
        <begin position="222"/>
        <end position="241"/>
    </location>
</feature>
<feature type="region of interest" description="Disordered" evidence="1">
    <location>
        <begin position="83"/>
        <end position="107"/>
    </location>
</feature>
<comment type="caution">
    <text evidence="2">The sequence shown here is derived from an EMBL/GenBank/DDBJ whole genome shotgun (WGS) entry which is preliminary data.</text>
</comment>
<feature type="compositionally biased region" description="Polar residues" evidence="1">
    <location>
        <begin position="250"/>
        <end position="266"/>
    </location>
</feature>